<feature type="region of interest" description="Disordered" evidence="1">
    <location>
        <begin position="513"/>
        <end position="542"/>
    </location>
</feature>
<feature type="compositionally biased region" description="Polar residues" evidence="1">
    <location>
        <begin position="284"/>
        <end position="302"/>
    </location>
</feature>
<feature type="region of interest" description="Disordered" evidence="1">
    <location>
        <begin position="1117"/>
        <end position="1153"/>
    </location>
</feature>
<reference evidence="2" key="1">
    <citation type="submission" date="2021-07" db="EMBL/GenBank/DDBJ databases">
        <title>Draft genome of Mortierella alpina, strain LL118, isolated from an aspen leaf litter sample.</title>
        <authorList>
            <person name="Yang S."/>
            <person name="Vinatzer B.A."/>
        </authorList>
    </citation>
    <scope>NUCLEOTIDE SEQUENCE</scope>
    <source>
        <strain evidence="2">LL118</strain>
    </source>
</reference>
<feature type="compositionally biased region" description="Low complexity" evidence="1">
    <location>
        <begin position="1127"/>
        <end position="1143"/>
    </location>
</feature>
<feature type="region of interest" description="Disordered" evidence="1">
    <location>
        <begin position="284"/>
        <end position="347"/>
    </location>
</feature>
<feature type="compositionally biased region" description="Basic and acidic residues" evidence="1">
    <location>
        <begin position="138"/>
        <end position="153"/>
    </location>
</feature>
<feature type="compositionally biased region" description="Polar residues" evidence="1">
    <location>
        <begin position="1144"/>
        <end position="1153"/>
    </location>
</feature>
<feature type="compositionally biased region" description="Polar residues" evidence="1">
    <location>
        <begin position="513"/>
        <end position="541"/>
    </location>
</feature>
<feature type="region of interest" description="Disordered" evidence="1">
    <location>
        <begin position="1"/>
        <end position="103"/>
    </location>
</feature>
<feature type="region of interest" description="Disordered" evidence="1">
    <location>
        <begin position="1306"/>
        <end position="1332"/>
    </location>
</feature>
<feature type="region of interest" description="Disordered" evidence="1">
    <location>
        <begin position="1180"/>
        <end position="1207"/>
    </location>
</feature>
<feature type="region of interest" description="Disordered" evidence="1">
    <location>
        <begin position="133"/>
        <end position="186"/>
    </location>
</feature>
<feature type="compositionally biased region" description="Polar residues" evidence="1">
    <location>
        <begin position="31"/>
        <end position="54"/>
    </location>
</feature>
<gene>
    <name evidence="2" type="ORF">KVV02_005148</name>
</gene>
<evidence type="ECO:0000313" key="2">
    <source>
        <dbReference type="EMBL" id="KAG9320229.1"/>
    </source>
</evidence>
<protein>
    <submittedName>
        <fullName evidence="2">Uncharacterized protein</fullName>
    </submittedName>
</protein>
<feature type="compositionally biased region" description="Basic and acidic residues" evidence="1">
    <location>
        <begin position="303"/>
        <end position="322"/>
    </location>
</feature>
<evidence type="ECO:0000313" key="3">
    <source>
        <dbReference type="Proteomes" id="UP000717515"/>
    </source>
</evidence>
<accession>A0A9P8CVW5</accession>
<dbReference type="Proteomes" id="UP000717515">
    <property type="component" value="Unassembled WGS sequence"/>
</dbReference>
<feature type="compositionally biased region" description="Low complexity" evidence="1">
    <location>
        <begin position="156"/>
        <end position="166"/>
    </location>
</feature>
<feature type="compositionally biased region" description="Low complexity" evidence="1">
    <location>
        <begin position="19"/>
        <end position="28"/>
    </location>
</feature>
<feature type="compositionally biased region" description="Basic and acidic residues" evidence="1">
    <location>
        <begin position="1320"/>
        <end position="1332"/>
    </location>
</feature>
<name>A0A9P8CVW5_MORAP</name>
<comment type="caution">
    <text evidence="2">The sequence shown here is derived from an EMBL/GenBank/DDBJ whole genome shotgun (WGS) entry which is preliminary data.</text>
</comment>
<organism evidence="2 3">
    <name type="scientific">Mortierella alpina</name>
    <name type="common">Oleaginous fungus</name>
    <name type="synonym">Mortierella renispora</name>
    <dbReference type="NCBI Taxonomy" id="64518"/>
    <lineage>
        <taxon>Eukaryota</taxon>
        <taxon>Fungi</taxon>
        <taxon>Fungi incertae sedis</taxon>
        <taxon>Mucoromycota</taxon>
        <taxon>Mortierellomycotina</taxon>
        <taxon>Mortierellomycetes</taxon>
        <taxon>Mortierellales</taxon>
        <taxon>Mortierellaceae</taxon>
        <taxon>Mortierella</taxon>
    </lineage>
</organism>
<feature type="compositionally biased region" description="Polar residues" evidence="1">
    <location>
        <begin position="337"/>
        <end position="347"/>
    </location>
</feature>
<dbReference type="EMBL" id="JAIFTL010000313">
    <property type="protein sequence ID" value="KAG9320229.1"/>
    <property type="molecule type" value="Genomic_DNA"/>
</dbReference>
<sequence>MQRDNEKLDMPGGFKSSRDSTTFDSSDSNQHRATSATSYETPTATAMRATSVNRNDGRYEVAGPTMGGSPIPYDSGNIELSKDGNNTTLSRDTEADHARKSSLSDTVIAGATTAASTAAAAGASVLSAAKKLVSGDDSDTHRHDRYTDDHDRTFPASNSTASAATAHGDSQGLEFSHRAVGPNDRSPARIDVHAMKPSSKATFGDLDSPGAHNMPGPLSDRMLMGTPPLPGGSQQKTFADPFGPVRVSNWNDGKHQVEVSTPTSEDFDMHLGSPVIRSQPFTASNAASGSLDDSTAPHGTSQHVREPGHSPLRDEIPSRHADTAPAANYRAPGHVDSITTSPSVGQNSHNLGTGAAIGAGAATAGLGAATLTSRQKDHDYVPTTQSTGASISPAPRVPADSKRIPIAQPPMDLHSVPNTANNTNRIPPSAAAGAAAMGAAAVPLTSHTASNAAHPQSAATAQSLDKKETVINKVKNIFHHDSSHAQHDVPKDSTHMFATSDAGALLAQQQYAEKNVGQARQQTQPQHNDSAVPGSHSSSTAPKVAAVTAIPMAAGATAASLHRPHAHGLPAHEGQVPIRHNTSTIATSSAAPEILTNRTDYVPASYVHSYQQHHQHLSHEGNLHGQRENLETSNVAVPTGAAAGLAGGVTSAGLASAAYMGNKSEMVAPRDISHENIVDKTLPPAPTQHTAYLPHGDDIAARTSADRGHGSSVASTVGAAGLGATAGVGAAKAYQHHTTDVATSNDISQKNTSLGNVHEIDRTNVDRGAPGKVNMAPVLNPVYPDAPVVQNVSSTKVHDARPLTQKLSNKPPVIASTHAGNSTKHGAGKTAITAAALATGAGFTAYLGSKESLNHPGVAHPEDHTAEHQQKYRPLTEKIRGAFGAPLYGPADPMDLPLSDPKTLLPLPTNAKVPAARTSPKGEAISAAAATTAGAAAGTAAYLGDKESHKPPGQHLGDQVLNHHQQRRRSLGEIIKETVGSHNYGPADPKDLDLTDPKTVRPLGSIASNTAATAAAGTAAAAAVGAGAHYARGKDDTKHDDTTDATMRSSAPLATTAGTVDSGIHAALAKDDVRKYDTTASSTAPASHAYKPSVKAAGVATAAANAGAVGAGIHAARSKDDAKIYDTQSSSTVPTSHTSVPVVNQTGQTKTTHSTAPVAAAGLTGAAAGTAAALGAHRSSATTSTANAGPTAYRENVQSGSLNSDLGARTQHLTDTSSNAATPADYHGQMPQVKPGEEVVWVKKITTTDYYDGDENVDEHGGVMDDSNRDMADYHANVNTSNTDYGGRQHGGLKTDTNVQHQELEHGNQRHHHGGLVDRLLGRHHDETDKGK</sequence>
<evidence type="ECO:0000256" key="1">
    <source>
        <dbReference type="SAM" id="MobiDB-lite"/>
    </source>
</evidence>
<proteinExistence type="predicted"/>